<feature type="domain" description="C-type lectin" evidence="2">
    <location>
        <begin position="133"/>
        <end position="303"/>
    </location>
</feature>
<protein>
    <recommendedName>
        <fullName evidence="6">PAN-3 domain-containing protein</fullName>
    </recommendedName>
</protein>
<dbReference type="InterPro" id="IPR016186">
    <property type="entry name" value="C-type_lectin-like/link_sf"/>
</dbReference>
<dbReference type="InterPro" id="IPR001304">
    <property type="entry name" value="C-type_lectin-like"/>
</dbReference>
<dbReference type="PANTHER" id="PTHR47629:SF11">
    <property type="entry name" value="PAN-3 DOMAIN-CONTAINING PROTEIN"/>
    <property type="match status" value="1"/>
</dbReference>
<dbReference type="Pfam" id="PF08277">
    <property type="entry name" value="PAN_3"/>
    <property type="match status" value="1"/>
</dbReference>
<dbReference type="OrthoDB" id="5794503at2759"/>
<evidence type="ECO:0000259" key="2">
    <source>
        <dbReference type="SMART" id="SM00034"/>
    </source>
</evidence>
<dbReference type="Gene3D" id="3.10.100.10">
    <property type="entry name" value="Mannose-Binding Protein A, subunit A"/>
    <property type="match status" value="1"/>
</dbReference>
<feature type="chain" id="PRO_5013552618" description="PAN-3 domain-containing protein" evidence="1">
    <location>
        <begin position="19"/>
        <end position="309"/>
    </location>
</feature>
<dbReference type="SUPFAM" id="SSF56436">
    <property type="entry name" value="C-type lectin-like"/>
    <property type="match status" value="1"/>
</dbReference>
<dbReference type="InterPro" id="IPR016187">
    <property type="entry name" value="CTDL_fold"/>
</dbReference>
<gene>
    <name evidence="4" type="primary">Cnig_chr_I.g3340</name>
    <name evidence="4" type="ORF">B9Z55_003340</name>
</gene>
<evidence type="ECO:0000256" key="1">
    <source>
        <dbReference type="SAM" id="SignalP"/>
    </source>
</evidence>
<keyword evidence="5" id="KW-1185">Reference proteome</keyword>
<sequence length="309" mass="32453">MVPMPLVLLLLLIGITTQDTEKMISIFGTPLSYTTSTTMNFEFSDCMDYCLEMPACMVVADNGNGTCQIFDYGQISSVQEATSGAKVAMKMNLTGSGTCPDAASDNSVTTATVVGPYNTTYSNGIWKFTTLTCPTNFTLVERPLGQWCIGVVPAPNAITQAAGSEYCYAIGGGVLSGLQSLDEYNLVIEMAQPVLAGFSAAIRSYAALGFWIDGSRKAACKSTVTSASCNGTNEFTFSDPTLSAYDGYIWGPRQPSGIGSANSNCIQFPFLTSNGTSTGVDDYTCSATVSDTGTTAFVGSICGVRPSVQ</sequence>
<organism evidence="4 5">
    <name type="scientific">Caenorhabditis nigoni</name>
    <dbReference type="NCBI Taxonomy" id="1611254"/>
    <lineage>
        <taxon>Eukaryota</taxon>
        <taxon>Metazoa</taxon>
        <taxon>Ecdysozoa</taxon>
        <taxon>Nematoda</taxon>
        <taxon>Chromadorea</taxon>
        <taxon>Rhabditida</taxon>
        <taxon>Rhabditina</taxon>
        <taxon>Rhabditomorpha</taxon>
        <taxon>Rhabditoidea</taxon>
        <taxon>Rhabditidae</taxon>
        <taxon>Peloderinae</taxon>
        <taxon>Caenorhabditis</taxon>
    </lineage>
</organism>
<feature type="domain" description="PAN-3" evidence="3">
    <location>
        <begin position="3"/>
        <end position="130"/>
    </location>
</feature>
<evidence type="ECO:0000259" key="3">
    <source>
        <dbReference type="SMART" id="SM00605"/>
    </source>
</evidence>
<keyword evidence="1" id="KW-0732">Signal</keyword>
<evidence type="ECO:0008006" key="6">
    <source>
        <dbReference type="Google" id="ProtNLM"/>
    </source>
</evidence>
<dbReference type="AlphaFoldDB" id="A0A2G5VPT5"/>
<accession>A0A2G5VPT5</accession>
<dbReference type="InterPro" id="IPR006583">
    <property type="entry name" value="PAN-3_domain"/>
</dbReference>
<dbReference type="Proteomes" id="UP000230233">
    <property type="component" value="Chromosome I"/>
</dbReference>
<evidence type="ECO:0000313" key="5">
    <source>
        <dbReference type="Proteomes" id="UP000230233"/>
    </source>
</evidence>
<dbReference type="SMART" id="SM00605">
    <property type="entry name" value="CW"/>
    <property type="match status" value="1"/>
</dbReference>
<name>A0A2G5VPT5_9PELO</name>
<dbReference type="SMART" id="SM00034">
    <property type="entry name" value="CLECT"/>
    <property type="match status" value="1"/>
</dbReference>
<comment type="caution">
    <text evidence="4">The sequence shown here is derived from an EMBL/GenBank/DDBJ whole genome shotgun (WGS) entry which is preliminary data.</text>
</comment>
<evidence type="ECO:0000313" key="4">
    <source>
        <dbReference type="EMBL" id="PIC53788.1"/>
    </source>
</evidence>
<dbReference type="STRING" id="1611254.A0A2G5VPT5"/>
<reference evidence="5" key="1">
    <citation type="submission" date="2017-10" db="EMBL/GenBank/DDBJ databases">
        <title>Rapid genome shrinkage in a self-fertile nematode reveals novel sperm competition proteins.</title>
        <authorList>
            <person name="Yin D."/>
            <person name="Schwarz E.M."/>
            <person name="Thomas C.G."/>
            <person name="Felde R.L."/>
            <person name="Korf I.F."/>
            <person name="Cutter A.D."/>
            <person name="Schartner C.M."/>
            <person name="Ralston E.J."/>
            <person name="Meyer B.J."/>
            <person name="Haag E.S."/>
        </authorList>
    </citation>
    <scope>NUCLEOTIDE SEQUENCE [LARGE SCALE GENOMIC DNA]</scope>
    <source>
        <strain evidence="5">JU1422</strain>
    </source>
</reference>
<dbReference type="PANTHER" id="PTHR47629">
    <property type="entry name" value="C-TYPE LECTIN-RELATED"/>
    <property type="match status" value="1"/>
</dbReference>
<dbReference type="EMBL" id="PDUG01000001">
    <property type="protein sequence ID" value="PIC53788.1"/>
    <property type="molecule type" value="Genomic_DNA"/>
</dbReference>
<feature type="signal peptide" evidence="1">
    <location>
        <begin position="1"/>
        <end position="18"/>
    </location>
</feature>
<proteinExistence type="predicted"/>